<protein>
    <submittedName>
        <fullName evidence="2">Uncharacterized protein</fullName>
    </submittedName>
</protein>
<evidence type="ECO:0000313" key="7">
    <source>
        <dbReference type="Proteomes" id="UP001287286"/>
    </source>
</evidence>
<evidence type="ECO:0000313" key="6">
    <source>
        <dbReference type="Proteomes" id="UP000245956"/>
    </source>
</evidence>
<dbReference type="Pfam" id="PF21858">
    <property type="entry name" value="DUF6914"/>
    <property type="match status" value="1"/>
</dbReference>
<dbReference type="RefSeq" id="XP_018183273.1">
    <property type="nucleotide sequence ID" value="XM_018317748.1"/>
</dbReference>
<dbReference type="Proteomes" id="UP000078240">
    <property type="component" value="Unassembled WGS sequence"/>
</dbReference>
<reference evidence="1" key="4">
    <citation type="submission" date="2023-11" db="EMBL/GenBank/DDBJ databases">
        <authorList>
            <person name="Beijen E."/>
            <person name="Ohm R.A."/>
        </authorList>
    </citation>
    <scope>NUCLEOTIDE SEQUENCE</scope>
    <source>
        <strain evidence="1">CBS 150709</strain>
    </source>
</reference>
<dbReference type="AlphaFoldDB" id="A0A179H9I7"/>
<dbReference type="EMBL" id="LSBI01000001">
    <property type="protein sequence ID" value="OAQ94554.1"/>
    <property type="molecule type" value="Genomic_DNA"/>
</dbReference>
<sequence length="175" mass="19660">MVLLVTVALHHRDHFSQGNARRAFGYEAYHWGIIVSPLVSQAQDCWAYDATDKCYIDPATMRVVNPTMDWWFRSTDIDPVLSDKLLGRIIIGQVPDGTTISEIHMFFESVPLPVKDMDPQQSCVTWVTNAIQRLQGHGWVRGFDLGPFKDFALSSADHWNGLPGSSKPGVIECDN</sequence>
<dbReference type="KEGG" id="plj:28882797"/>
<accession>A0A179H9I7</accession>
<dbReference type="Proteomes" id="UP001287286">
    <property type="component" value="Unassembled WGS sequence"/>
</dbReference>
<dbReference type="EMBL" id="JAWRVI010000059">
    <property type="protein sequence ID" value="KAK4083211.1"/>
    <property type="molecule type" value="Genomic_DNA"/>
</dbReference>
<dbReference type="Proteomes" id="UP000245956">
    <property type="component" value="Unassembled WGS sequence"/>
</dbReference>
<proteinExistence type="predicted"/>
<reference evidence="4 6" key="2">
    <citation type="journal article" date="2016" name="Front. Microbiol.">
        <title>Genome and transcriptome sequences reveal the specific parasitism of the nematophagous Purpureocillium lilacinum 36-1.</title>
        <authorList>
            <person name="Xie J."/>
            <person name="Li S."/>
            <person name="Mo C."/>
            <person name="Xiao X."/>
            <person name="Peng D."/>
            <person name="Wang G."/>
            <person name="Xiao Y."/>
        </authorList>
    </citation>
    <scope>NUCLEOTIDE SEQUENCE [LARGE SCALE GENOMIC DNA]</scope>
    <source>
        <strain evidence="4 6">36-1</strain>
    </source>
</reference>
<dbReference type="OrthoDB" id="4924482at2759"/>
<reference evidence="2 5" key="3">
    <citation type="submission" date="2016-01" db="EMBL/GenBank/DDBJ databases">
        <title>Biosynthesis of antibiotic leucinostatins and their inhibition on Phytophthora in bio-control Purpureocillium lilacinum.</title>
        <authorList>
            <person name="Wang G."/>
            <person name="Liu Z."/>
            <person name="Lin R."/>
            <person name="Li E."/>
            <person name="Mao Z."/>
            <person name="Ling J."/>
            <person name="Yin W."/>
            <person name="Xie B."/>
        </authorList>
    </citation>
    <scope>NUCLEOTIDE SEQUENCE [LARGE SCALE GENOMIC DNA]</scope>
    <source>
        <strain evidence="2">PLBJ-1</strain>
        <strain evidence="3">PLFJ-1</strain>
    </source>
</reference>
<reference evidence="1 7" key="5">
    <citation type="journal article" date="2024" name="Microbiol. Resour. Announc.">
        <title>Genome annotations for the ascomycete fungi Trichoderma harzianum, Trichoderma aggressivum, and Purpureocillium lilacinum.</title>
        <authorList>
            <person name="Beijen E.P.W."/>
            <person name="Ohm R.A."/>
        </authorList>
    </citation>
    <scope>NUCLEOTIDE SEQUENCE [LARGE SCALE GENOMIC DNA]</scope>
    <source>
        <strain evidence="1 7">CBS 150709</strain>
    </source>
</reference>
<comment type="caution">
    <text evidence="2">The sequence shown here is derived from an EMBL/GenBank/DDBJ whole genome shotgun (WGS) entry which is preliminary data.</text>
</comment>
<organism evidence="2 5">
    <name type="scientific">Purpureocillium lilacinum</name>
    <name type="common">Paecilomyces lilacinus</name>
    <dbReference type="NCBI Taxonomy" id="33203"/>
    <lineage>
        <taxon>Eukaryota</taxon>
        <taxon>Fungi</taxon>
        <taxon>Dikarya</taxon>
        <taxon>Ascomycota</taxon>
        <taxon>Pezizomycotina</taxon>
        <taxon>Sordariomycetes</taxon>
        <taxon>Hypocreomycetidae</taxon>
        <taxon>Hypocreales</taxon>
        <taxon>Ophiocordycipitaceae</taxon>
        <taxon>Purpureocillium</taxon>
    </lineage>
</organism>
<dbReference type="InterPro" id="IPR054208">
    <property type="entry name" value="DUF6914"/>
</dbReference>
<evidence type="ECO:0000313" key="2">
    <source>
        <dbReference type="EMBL" id="OAQ86592.1"/>
    </source>
</evidence>
<dbReference type="EMBL" id="LCWV01000009">
    <property type="protein sequence ID" value="PWI70660.1"/>
    <property type="molecule type" value="Genomic_DNA"/>
</dbReference>
<evidence type="ECO:0000313" key="4">
    <source>
        <dbReference type="EMBL" id="PWI70660.1"/>
    </source>
</evidence>
<dbReference type="Proteomes" id="UP000078340">
    <property type="component" value="Unassembled WGS sequence"/>
</dbReference>
<gene>
    <name evidence="4" type="ORF">PCL_13059</name>
    <name evidence="1" type="ORF">Purlil1_10903</name>
    <name evidence="2" type="ORF">VFPBJ_00632</name>
    <name evidence="3" type="ORF">VFPFJ_00663</name>
</gene>
<dbReference type="OMA" id="DCYAFDV"/>
<dbReference type="EMBL" id="LSBH01000001">
    <property type="protein sequence ID" value="OAQ86592.1"/>
    <property type="molecule type" value="Genomic_DNA"/>
</dbReference>
<name>A0A179H9I7_PURLI</name>
<evidence type="ECO:0000313" key="3">
    <source>
        <dbReference type="EMBL" id="OAQ94554.1"/>
    </source>
</evidence>
<reference evidence="4" key="1">
    <citation type="submission" date="2015-05" db="EMBL/GenBank/DDBJ databases">
        <authorList>
            <person name="Wang D.B."/>
            <person name="Wang M."/>
        </authorList>
    </citation>
    <scope>NUCLEOTIDE SEQUENCE</scope>
    <source>
        <strain evidence="4">36-1</strain>
    </source>
</reference>
<dbReference type="GeneID" id="28882797"/>
<evidence type="ECO:0000313" key="5">
    <source>
        <dbReference type="Proteomes" id="UP000078240"/>
    </source>
</evidence>
<keyword evidence="7" id="KW-1185">Reference proteome</keyword>
<evidence type="ECO:0000313" key="1">
    <source>
        <dbReference type="EMBL" id="KAK4083211.1"/>
    </source>
</evidence>